<dbReference type="Proteomes" id="UP000034228">
    <property type="component" value="Unassembled WGS sequence"/>
</dbReference>
<proteinExistence type="predicted"/>
<gene>
    <name evidence="1" type="ORF">WG68_10355</name>
</gene>
<reference evidence="1 2" key="1">
    <citation type="submission" date="2015-03" db="EMBL/GenBank/DDBJ databases">
        <title>Draft genome sequences of two protease-producing strains of Arsukibacterium isolated from two cold and alkaline environments.</title>
        <authorList>
            <person name="Lylloff J.E."/>
            <person name="Skov L.B."/>
            <person name="Jepsen M."/>
            <person name="Hallin P.F."/>
            <person name="Sorensen S.J."/>
            <person name="Stougaard P."/>
            <person name="Glaring M.A."/>
        </authorList>
    </citation>
    <scope>NUCLEOTIDE SEQUENCE [LARGE SCALE GENOMIC DNA]</scope>
    <source>
        <strain evidence="1 2">GCM72</strain>
    </source>
</reference>
<protein>
    <submittedName>
        <fullName evidence="1">Uncharacterized protein</fullName>
    </submittedName>
</protein>
<dbReference type="AlphaFoldDB" id="A0A0M2V8E6"/>
<organism evidence="1 2">
    <name type="scientific">Arsukibacterium ikkense</name>
    <dbReference type="NCBI Taxonomy" id="336831"/>
    <lineage>
        <taxon>Bacteria</taxon>
        <taxon>Pseudomonadati</taxon>
        <taxon>Pseudomonadota</taxon>
        <taxon>Gammaproteobacteria</taxon>
        <taxon>Chromatiales</taxon>
        <taxon>Chromatiaceae</taxon>
        <taxon>Arsukibacterium</taxon>
    </lineage>
</organism>
<dbReference type="RefSeq" id="WP_046557617.1">
    <property type="nucleotide sequence ID" value="NZ_LAHO01000009.1"/>
</dbReference>
<sequence length="110" mass="12339">MTEQQQKEHVRELINTLYERAGIKMEFRGEINEDVAAVIGDLLTDISSCSAAFRWVPRPSGGKASIVWLATNITRSILADLKEKQSVSCMRARILYYRSFLELAAAGLGY</sequence>
<dbReference type="OrthoDB" id="8811070at2"/>
<name>A0A0M2V8E6_9GAMM</name>
<accession>A0A0M2V8E6</accession>
<evidence type="ECO:0000313" key="2">
    <source>
        <dbReference type="Proteomes" id="UP000034228"/>
    </source>
</evidence>
<keyword evidence="2" id="KW-1185">Reference proteome</keyword>
<evidence type="ECO:0000313" key="1">
    <source>
        <dbReference type="EMBL" id="KKO45443.1"/>
    </source>
</evidence>
<comment type="caution">
    <text evidence="1">The sequence shown here is derived from an EMBL/GenBank/DDBJ whole genome shotgun (WGS) entry which is preliminary data.</text>
</comment>
<dbReference type="STRING" id="336831.WG68_10355"/>
<dbReference type="EMBL" id="LAHO01000009">
    <property type="protein sequence ID" value="KKO45443.1"/>
    <property type="molecule type" value="Genomic_DNA"/>
</dbReference>